<dbReference type="PANTHER" id="PTHR45745">
    <property type="entry name" value="PHOSPHOMANNOMUTASE 45A"/>
    <property type="match status" value="1"/>
</dbReference>
<dbReference type="EC" id="5.4.2.2" evidence="6"/>
<dbReference type="RefSeq" id="WP_115791728.1">
    <property type="nucleotide sequence ID" value="NZ_QSLN01000001.1"/>
</dbReference>
<comment type="catalytic activity">
    <reaction evidence="1">
        <text>alpha-D-glucose 1-phosphate = alpha-D-glucose 6-phosphate</text>
        <dbReference type="Rhea" id="RHEA:23536"/>
        <dbReference type="ChEBI" id="CHEBI:58225"/>
        <dbReference type="ChEBI" id="CHEBI:58601"/>
        <dbReference type="EC" id="5.4.2.2"/>
    </reaction>
</comment>
<dbReference type="Pfam" id="PF02879">
    <property type="entry name" value="PGM_PMM_II"/>
    <property type="match status" value="1"/>
</dbReference>
<dbReference type="Pfam" id="PF02878">
    <property type="entry name" value="PGM_PMM_I"/>
    <property type="match status" value="1"/>
</dbReference>
<dbReference type="Pfam" id="PF02880">
    <property type="entry name" value="PGM_PMM_III"/>
    <property type="match status" value="1"/>
</dbReference>
<dbReference type="InterPro" id="IPR016066">
    <property type="entry name" value="A-D-PHexomutase_CS"/>
</dbReference>
<organism evidence="19 20">
    <name type="scientific">Ammonifex thiophilus</name>
    <dbReference type="NCBI Taxonomy" id="444093"/>
    <lineage>
        <taxon>Bacteria</taxon>
        <taxon>Bacillati</taxon>
        <taxon>Bacillota</taxon>
        <taxon>Clostridia</taxon>
        <taxon>Thermoanaerobacterales</taxon>
        <taxon>Thermoanaerobacteraceae</taxon>
        <taxon>Ammonifex</taxon>
    </lineage>
</organism>
<keyword evidence="8 14" id="KW-0479">Metal-binding</keyword>
<dbReference type="Gene3D" id="3.40.120.10">
    <property type="entry name" value="Alpha-D-Glucose-1,6-Bisphosphate, subunit A, domain 3"/>
    <property type="match status" value="3"/>
</dbReference>
<dbReference type="CDD" id="cd05800">
    <property type="entry name" value="PGM_like2"/>
    <property type="match status" value="1"/>
</dbReference>
<dbReference type="InterPro" id="IPR005846">
    <property type="entry name" value="A-D-PHexomutase_a/b/a-III"/>
</dbReference>
<evidence type="ECO:0000256" key="11">
    <source>
        <dbReference type="ARBA" id="ARBA00039995"/>
    </source>
</evidence>
<feature type="domain" description="Alpha-D-phosphohexomutase C-terminal" evidence="15">
    <location>
        <begin position="409"/>
        <end position="460"/>
    </location>
</feature>
<evidence type="ECO:0000256" key="6">
    <source>
        <dbReference type="ARBA" id="ARBA00012728"/>
    </source>
</evidence>
<dbReference type="OrthoDB" id="9806956at2"/>
<evidence type="ECO:0000256" key="7">
    <source>
        <dbReference type="ARBA" id="ARBA00022553"/>
    </source>
</evidence>
<reference evidence="19 20" key="1">
    <citation type="submission" date="2018-08" db="EMBL/GenBank/DDBJ databases">
        <title>Form III RuBisCO-mediated autotrophy in Thermodesulfobium bacteria.</title>
        <authorList>
            <person name="Toshchakov S.V."/>
            <person name="Kublanov I.V."/>
            <person name="Frolov E."/>
            <person name="Bonch-Osmolovskaya E.A."/>
            <person name="Tourova T.P."/>
            <person name="Chernych N.A."/>
            <person name="Lebedinsky A.V."/>
        </authorList>
    </citation>
    <scope>NUCLEOTIDE SEQUENCE [LARGE SCALE GENOMIC DNA]</scope>
    <source>
        <strain evidence="19 20">SR</strain>
    </source>
</reference>
<feature type="domain" description="Alpha-D-phosphohexomutase alpha/beta/alpha" evidence="17">
    <location>
        <begin position="155"/>
        <end position="256"/>
    </location>
</feature>
<comment type="pathway">
    <text evidence="3">Glycolipid metabolism; diglucosyl-diacylglycerol biosynthesis.</text>
</comment>
<evidence type="ECO:0000256" key="5">
    <source>
        <dbReference type="ARBA" id="ARBA00010231"/>
    </source>
</evidence>
<dbReference type="PANTHER" id="PTHR45745:SF1">
    <property type="entry name" value="PHOSPHOGLUCOMUTASE 2B-RELATED"/>
    <property type="match status" value="1"/>
</dbReference>
<dbReference type="GO" id="GO:0000287">
    <property type="term" value="F:magnesium ion binding"/>
    <property type="evidence" value="ECO:0007669"/>
    <property type="project" value="InterPro"/>
</dbReference>
<dbReference type="GO" id="GO:0006166">
    <property type="term" value="P:purine ribonucleoside salvage"/>
    <property type="evidence" value="ECO:0007669"/>
    <property type="project" value="TreeGrafter"/>
</dbReference>
<evidence type="ECO:0000313" key="20">
    <source>
        <dbReference type="Proteomes" id="UP000256329"/>
    </source>
</evidence>
<dbReference type="EMBL" id="QSLN01000001">
    <property type="protein sequence ID" value="RDV84734.1"/>
    <property type="molecule type" value="Genomic_DNA"/>
</dbReference>
<evidence type="ECO:0000256" key="1">
    <source>
        <dbReference type="ARBA" id="ARBA00000443"/>
    </source>
</evidence>
<dbReference type="PROSITE" id="PS00710">
    <property type="entry name" value="PGM_PMM"/>
    <property type="match status" value="1"/>
</dbReference>
<name>A0A3D8P5Z2_9THEO</name>
<dbReference type="InterPro" id="IPR005844">
    <property type="entry name" value="A-D-PHexomutase_a/b/a-I"/>
</dbReference>
<protein>
    <recommendedName>
        <fullName evidence="11">Phosphoglucomutase</fullName>
        <ecNumber evidence="6">5.4.2.2</ecNumber>
    </recommendedName>
    <alternativeName>
        <fullName evidence="13">Alpha-phosphoglucomutase</fullName>
    </alternativeName>
    <alternativeName>
        <fullName evidence="12">Glucose phosphomutase</fullName>
    </alternativeName>
</protein>
<dbReference type="SUPFAM" id="SSF53738">
    <property type="entry name" value="Phosphoglucomutase, first 3 domains"/>
    <property type="match status" value="2"/>
</dbReference>
<dbReference type="InterPro" id="IPR036900">
    <property type="entry name" value="A-D-PHexomutase_C_sf"/>
</dbReference>
<feature type="domain" description="Alpha-D-phosphohexomutase alpha/beta/alpha" evidence="16">
    <location>
        <begin position="3"/>
        <end position="135"/>
    </location>
</feature>
<keyword evidence="9 14" id="KW-0460">Magnesium</keyword>
<dbReference type="AlphaFoldDB" id="A0A3D8P5Z2"/>
<evidence type="ECO:0000256" key="12">
    <source>
        <dbReference type="ARBA" id="ARBA00041398"/>
    </source>
</evidence>
<evidence type="ECO:0000256" key="2">
    <source>
        <dbReference type="ARBA" id="ARBA00001946"/>
    </source>
</evidence>
<dbReference type="InterPro" id="IPR005841">
    <property type="entry name" value="Alpha-D-phosphohexomutase_SF"/>
</dbReference>
<dbReference type="Gene3D" id="3.30.310.50">
    <property type="entry name" value="Alpha-D-phosphohexomutase, C-terminal domain"/>
    <property type="match status" value="1"/>
</dbReference>
<keyword evidence="20" id="KW-1185">Reference proteome</keyword>
<proteinExistence type="inferred from homology"/>
<comment type="pathway">
    <text evidence="4">Lipid metabolism.</text>
</comment>
<evidence type="ECO:0000256" key="9">
    <source>
        <dbReference type="ARBA" id="ARBA00022842"/>
    </source>
</evidence>
<evidence type="ECO:0000259" key="18">
    <source>
        <dbReference type="Pfam" id="PF02880"/>
    </source>
</evidence>
<accession>A0A3D8P5Z2</accession>
<evidence type="ECO:0000256" key="3">
    <source>
        <dbReference type="ARBA" id="ARBA00005164"/>
    </source>
</evidence>
<comment type="cofactor">
    <cofactor evidence="2">
        <name>Mg(2+)</name>
        <dbReference type="ChEBI" id="CHEBI:18420"/>
    </cofactor>
</comment>
<evidence type="ECO:0000256" key="4">
    <source>
        <dbReference type="ARBA" id="ARBA00005189"/>
    </source>
</evidence>
<comment type="similarity">
    <text evidence="5 14">Belongs to the phosphohexose mutase family.</text>
</comment>
<dbReference type="GO" id="GO:0005975">
    <property type="term" value="P:carbohydrate metabolic process"/>
    <property type="evidence" value="ECO:0007669"/>
    <property type="project" value="InterPro"/>
</dbReference>
<evidence type="ECO:0000313" key="19">
    <source>
        <dbReference type="EMBL" id="RDV84734.1"/>
    </source>
</evidence>
<evidence type="ECO:0000259" key="16">
    <source>
        <dbReference type="Pfam" id="PF02878"/>
    </source>
</evidence>
<evidence type="ECO:0000256" key="10">
    <source>
        <dbReference type="ARBA" id="ARBA00023235"/>
    </source>
</evidence>
<dbReference type="GO" id="GO:0004614">
    <property type="term" value="F:phosphoglucomutase activity"/>
    <property type="evidence" value="ECO:0007669"/>
    <property type="project" value="UniProtKB-EC"/>
</dbReference>
<gene>
    <name evidence="19" type="ORF">DXX99_01400</name>
</gene>
<evidence type="ECO:0000259" key="17">
    <source>
        <dbReference type="Pfam" id="PF02879"/>
    </source>
</evidence>
<evidence type="ECO:0000256" key="13">
    <source>
        <dbReference type="ARBA" id="ARBA00041467"/>
    </source>
</evidence>
<evidence type="ECO:0000259" key="15">
    <source>
        <dbReference type="Pfam" id="PF00408"/>
    </source>
</evidence>
<dbReference type="Pfam" id="PF00408">
    <property type="entry name" value="PGM_PMM_IV"/>
    <property type="match status" value="1"/>
</dbReference>
<dbReference type="InterPro" id="IPR005845">
    <property type="entry name" value="A-D-PHexomutase_a/b/a-II"/>
</dbReference>
<dbReference type="InterPro" id="IPR016055">
    <property type="entry name" value="A-D-PHexomutase_a/b/a-I/II/III"/>
</dbReference>
<dbReference type="SUPFAM" id="SSF55957">
    <property type="entry name" value="Phosphoglucomutase, C-terminal domain"/>
    <property type="match status" value="1"/>
</dbReference>
<keyword evidence="7" id="KW-0597">Phosphoprotein</keyword>
<comment type="caution">
    <text evidence="19">The sequence shown here is derived from an EMBL/GenBank/DDBJ whole genome shotgun (WGS) entry which is preliminary data.</text>
</comment>
<dbReference type="Proteomes" id="UP000256329">
    <property type="component" value="Unassembled WGS sequence"/>
</dbReference>
<dbReference type="InterPro" id="IPR005843">
    <property type="entry name" value="A-D-PHexomutase_C"/>
</dbReference>
<evidence type="ECO:0000256" key="14">
    <source>
        <dbReference type="RuleBase" id="RU004326"/>
    </source>
</evidence>
<sequence>MRIKFGTDGWRGVIARDFTFANVERVAAAIAAYLSEKSQAARGAIVGFDNRFLADKFAEAVAEVLLRWGIPVYFPERSVPTPVVAFGIRHYQTGGAVVITASHNPPEYCGIKFIPEYAGPALPDVTERIESLIESPPSPPAGVGRALRHPFRPQEDYFAHLLRLVEGDKIARASLKVVVDPMFGAGIGYLEEVLRRCGVSVVTIHDWRDPLFGGDLPDPVPSRLGELAAKVKETGAHLGLALDGDADRLGVITGEGHFVTPNQVLSLLCYHLLSYRGWRGPVARTVATTHLVDRIASAFGVATKETPVGFKYLGKLLREEGCLCAGEESGGLSIRGHVPEKDGILAGLLVVEMTAVHGGSLWRLWEEVREKFGEVVSQRRDYRTSAEDKERILRVLASWAESREELAGQKVVERITMDGVKLVLADGSWVLVRASGTEPVFRVYVEASTEEKVDRLHETVKAELGL</sequence>
<evidence type="ECO:0000256" key="8">
    <source>
        <dbReference type="ARBA" id="ARBA00022723"/>
    </source>
</evidence>
<dbReference type="GO" id="GO:0008973">
    <property type="term" value="F:phosphopentomutase activity"/>
    <property type="evidence" value="ECO:0007669"/>
    <property type="project" value="TreeGrafter"/>
</dbReference>
<dbReference type="PRINTS" id="PR00509">
    <property type="entry name" value="PGMPMM"/>
</dbReference>
<keyword evidence="10" id="KW-0413">Isomerase</keyword>
<feature type="domain" description="Alpha-D-phosphohexomutase alpha/beta/alpha" evidence="18">
    <location>
        <begin position="261"/>
        <end position="370"/>
    </location>
</feature>